<dbReference type="GO" id="GO:0006352">
    <property type="term" value="P:DNA-templated transcription initiation"/>
    <property type="evidence" value="ECO:0007669"/>
    <property type="project" value="InterPro"/>
</dbReference>
<name>A0A7G5MSN7_9FIRM</name>
<dbReference type="InterPro" id="IPR036388">
    <property type="entry name" value="WH-like_DNA-bd_sf"/>
</dbReference>
<dbReference type="SUPFAM" id="SSF88946">
    <property type="entry name" value="Sigma2 domain of RNA polymerase sigma factors"/>
    <property type="match status" value="1"/>
</dbReference>
<feature type="domain" description="RNA polymerase sigma-70 region 2" evidence="5">
    <location>
        <begin position="7"/>
        <end position="75"/>
    </location>
</feature>
<dbReference type="InterPro" id="IPR013325">
    <property type="entry name" value="RNA_pol_sigma_r2"/>
</dbReference>
<evidence type="ECO:0000256" key="3">
    <source>
        <dbReference type="ARBA" id="ARBA00023125"/>
    </source>
</evidence>
<protein>
    <submittedName>
        <fullName evidence="7">Sigma-70 family RNA polymerase sigma factor</fullName>
    </submittedName>
</protein>
<keyword evidence="3" id="KW-0238">DNA-binding</keyword>
<dbReference type="GO" id="GO:0016987">
    <property type="term" value="F:sigma factor activity"/>
    <property type="evidence" value="ECO:0007669"/>
    <property type="project" value="UniProtKB-KW"/>
</dbReference>
<dbReference type="Gene3D" id="1.10.1740.10">
    <property type="match status" value="1"/>
</dbReference>
<dbReference type="Pfam" id="PF04542">
    <property type="entry name" value="Sigma70_r2"/>
    <property type="match status" value="1"/>
</dbReference>
<keyword evidence="1" id="KW-0805">Transcription regulation</keyword>
<dbReference type="Proteomes" id="UP000515789">
    <property type="component" value="Chromosome"/>
</dbReference>
<evidence type="ECO:0000259" key="6">
    <source>
        <dbReference type="Pfam" id="PF08281"/>
    </source>
</evidence>
<dbReference type="RefSeq" id="WP_018598258.1">
    <property type="nucleotide sequence ID" value="NZ_AP031439.1"/>
</dbReference>
<evidence type="ECO:0000259" key="5">
    <source>
        <dbReference type="Pfam" id="PF04542"/>
    </source>
</evidence>
<proteinExistence type="predicted"/>
<dbReference type="Pfam" id="PF08281">
    <property type="entry name" value="Sigma70_r4_2"/>
    <property type="match status" value="1"/>
</dbReference>
<dbReference type="AlphaFoldDB" id="A0A7G5MSN7"/>
<evidence type="ECO:0000256" key="1">
    <source>
        <dbReference type="ARBA" id="ARBA00023015"/>
    </source>
</evidence>
<accession>A0A7G5MSN7</accession>
<dbReference type="InterPro" id="IPR014284">
    <property type="entry name" value="RNA_pol_sigma-70_dom"/>
</dbReference>
<organism evidence="7 8">
    <name type="scientific">Blautia producta</name>
    <dbReference type="NCBI Taxonomy" id="33035"/>
    <lineage>
        <taxon>Bacteria</taxon>
        <taxon>Bacillati</taxon>
        <taxon>Bacillota</taxon>
        <taxon>Clostridia</taxon>
        <taxon>Lachnospirales</taxon>
        <taxon>Lachnospiraceae</taxon>
        <taxon>Blautia</taxon>
    </lineage>
</organism>
<keyword evidence="2" id="KW-0731">Sigma factor</keyword>
<evidence type="ECO:0000256" key="2">
    <source>
        <dbReference type="ARBA" id="ARBA00023082"/>
    </source>
</evidence>
<dbReference type="InterPro" id="IPR013324">
    <property type="entry name" value="RNA_pol_sigma_r3/r4-like"/>
</dbReference>
<dbReference type="SUPFAM" id="SSF88659">
    <property type="entry name" value="Sigma3 and sigma4 domains of RNA polymerase sigma factors"/>
    <property type="match status" value="1"/>
</dbReference>
<sequence length="163" mass="18429">MKNEDLVLNNIKLAYSVAWSMKSTGIEIEDLQALALLGLVKAARDYDKDRGYKFSSLAITIMRNEILQEVRRQRKQQNQVSLNSPIADGLCTLADVLEDKKNGFAEAEIQMMIEGLEENEKKAVWLVFFQGLKQAEAADIIGVSQSMTSHYYRSGLQKLRQSI</sequence>
<dbReference type="GeneID" id="75055687"/>
<dbReference type="EMBL" id="CP039126">
    <property type="protein sequence ID" value="QMW77630.1"/>
    <property type="molecule type" value="Genomic_DNA"/>
</dbReference>
<evidence type="ECO:0000313" key="7">
    <source>
        <dbReference type="EMBL" id="QMW77630.1"/>
    </source>
</evidence>
<dbReference type="GO" id="GO:0003677">
    <property type="term" value="F:DNA binding"/>
    <property type="evidence" value="ECO:0007669"/>
    <property type="project" value="UniProtKB-KW"/>
</dbReference>
<dbReference type="InterPro" id="IPR007627">
    <property type="entry name" value="RNA_pol_sigma70_r2"/>
</dbReference>
<feature type="domain" description="RNA polymerase sigma factor 70 region 4 type 2" evidence="6">
    <location>
        <begin position="108"/>
        <end position="159"/>
    </location>
</feature>
<dbReference type="InterPro" id="IPR013249">
    <property type="entry name" value="RNA_pol_sigma70_r4_t2"/>
</dbReference>
<dbReference type="NCBIfam" id="TIGR02937">
    <property type="entry name" value="sigma70-ECF"/>
    <property type="match status" value="1"/>
</dbReference>
<dbReference type="PANTHER" id="PTHR30385">
    <property type="entry name" value="SIGMA FACTOR F FLAGELLAR"/>
    <property type="match status" value="1"/>
</dbReference>
<evidence type="ECO:0000256" key="4">
    <source>
        <dbReference type="ARBA" id="ARBA00023163"/>
    </source>
</evidence>
<evidence type="ECO:0000313" key="8">
    <source>
        <dbReference type="Proteomes" id="UP000515789"/>
    </source>
</evidence>
<reference evidence="7 8" key="1">
    <citation type="submission" date="2019-04" db="EMBL/GenBank/DDBJ databases">
        <authorList>
            <person name="Schori C."/>
            <person name="Ahrens C."/>
        </authorList>
    </citation>
    <scope>NUCLEOTIDE SEQUENCE [LARGE SCALE GENOMIC DNA]</scope>
    <source>
        <strain evidence="7 8">DSM 2950</strain>
    </source>
</reference>
<dbReference type="Gene3D" id="1.10.10.10">
    <property type="entry name" value="Winged helix-like DNA-binding domain superfamily/Winged helix DNA-binding domain"/>
    <property type="match status" value="1"/>
</dbReference>
<gene>
    <name evidence="7" type="ORF">E5259_08515</name>
</gene>
<keyword evidence="4" id="KW-0804">Transcription</keyword>